<reference evidence="2" key="2">
    <citation type="submission" date="2014-07" db="EMBL/GenBank/DDBJ databases">
        <authorList>
            <person name="Hull J."/>
        </authorList>
    </citation>
    <scope>NUCLEOTIDE SEQUENCE</scope>
</reference>
<dbReference type="AlphaFoldDB" id="A0A0A9WH56"/>
<feature type="region of interest" description="Disordered" evidence="1">
    <location>
        <begin position="221"/>
        <end position="249"/>
    </location>
</feature>
<dbReference type="PANTHER" id="PTHR35385">
    <property type="entry name" value="PROTEIN B, PUTATIVE-RELATED-RELATED"/>
    <property type="match status" value="1"/>
</dbReference>
<name>A0A0A9WH56_LYGHE</name>
<gene>
    <name evidence="2" type="primary">finQ</name>
    <name evidence="2" type="ORF">CM83_37099</name>
    <name evidence="3" type="ORF">g.68692</name>
</gene>
<sequence>MEENPDWNESNVFEILPESYKAHLTSFRPYLRGYNAILRLNITNKIEAEDWLKDFSEKSLTSYRVDRTFPENTPKVLFKKEYRCLHNSKPGAQKIKGPNAKNNACRAKLTITIKQRGMKRSKDKYLKDFPCEVILRYIHNHPIDGKGALKQKRPGKEVEEDALELFSKGHSPTSAYEKFKDNLKEQHGDEYEQIVEDTSQCPTQQWFYSLYYNTYKRKHLDTSDTLDDADGGETNDKDDPDDDSNSLTE</sequence>
<evidence type="ECO:0000313" key="2">
    <source>
        <dbReference type="EMBL" id="JAG04185.1"/>
    </source>
</evidence>
<dbReference type="EMBL" id="GDHC01021864">
    <property type="protein sequence ID" value="JAP96764.1"/>
    <property type="molecule type" value="Transcribed_RNA"/>
</dbReference>
<accession>A0A0A9WH56</accession>
<evidence type="ECO:0000313" key="3">
    <source>
        <dbReference type="EMBL" id="JAP96764.1"/>
    </source>
</evidence>
<reference evidence="3" key="3">
    <citation type="journal article" date="2016" name="Gigascience">
        <title>De novo construction of an expanded transcriptome assembly for the western tarnished plant bug, Lygus hesperus.</title>
        <authorList>
            <person name="Tassone E.E."/>
            <person name="Geib S.M."/>
            <person name="Hall B."/>
            <person name="Fabrick J.A."/>
            <person name="Brent C.S."/>
            <person name="Hull J.J."/>
        </authorList>
    </citation>
    <scope>NUCLEOTIDE SEQUENCE</scope>
</reference>
<dbReference type="PANTHER" id="PTHR35385:SF2">
    <property type="entry name" value="PROTEIN B, PUTATIVE-RELATED"/>
    <property type="match status" value="1"/>
</dbReference>
<evidence type="ECO:0000256" key="1">
    <source>
        <dbReference type="SAM" id="MobiDB-lite"/>
    </source>
</evidence>
<protein>
    <submittedName>
        <fullName evidence="2">Protein finQ</fullName>
    </submittedName>
</protein>
<feature type="compositionally biased region" description="Acidic residues" evidence="1">
    <location>
        <begin position="224"/>
        <end position="249"/>
    </location>
</feature>
<reference evidence="2" key="1">
    <citation type="journal article" date="2014" name="PLoS ONE">
        <title>Transcriptome-Based Identification of ABC Transporters in the Western Tarnished Plant Bug Lygus hesperus.</title>
        <authorList>
            <person name="Hull J.J."/>
            <person name="Chaney K."/>
            <person name="Geib S.M."/>
            <person name="Fabrick J.A."/>
            <person name="Brent C.S."/>
            <person name="Walsh D."/>
            <person name="Lavine L.C."/>
        </authorList>
    </citation>
    <scope>NUCLEOTIDE SEQUENCE</scope>
</reference>
<dbReference type="EMBL" id="GBHO01039419">
    <property type="protein sequence ID" value="JAG04185.1"/>
    <property type="molecule type" value="Transcribed_RNA"/>
</dbReference>
<proteinExistence type="predicted"/>
<organism evidence="2">
    <name type="scientific">Lygus hesperus</name>
    <name type="common">Western plant bug</name>
    <dbReference type="NCBI Taxonomy" id="30085"/>
    <lineage>
        <taxon>Eukaryota</taxon>
        <taxon>Metazoa</taxon>
        <taxon>Ecdysozoa</taxon>
        <taxon>Arthropoda</taxon>
        <taxon>Hexapoda</taxon>
        <taxon>Insecta</taxon>
        <taxon>Pterygota</taxon>
        <taxon>Neoptera</taxon>
        <taxon>Paraneoptera</taxon>
        <taxon>Hemiptera</taxon>
        <taxon>Heteroptera</taxon>
        <taxon>Panheteroptera</taxon>
        <taxon>Cimicomorpha</taxon>
        <taxon>Miridae</taxon>
        <taxon>Mirini</taxon>
        <taxon>Lygus</taxon>
    </lineage>
</organism>